<dbReference type="InterPro" id="IPR007793">
    <property type="entry name" value="DivIVA_fam"/>
</dbReference>
<dbReference type="OrthoDB" id="9815492at2"/>
<dbReference type="PANTHER" id="PTHR35794:SF2">
    <property type="entry name" value="CELL DIVISION PROTEIN DIVIVA"/>
    <property type="match status" value="1"/>
</dbReference>
<evidence type="ECO:0008006" key="4">
    <source>
        <dbReference type="Google" id="ProtNLM"/>
    </source>
</evidence>
<organism evidence="2 3">
    <name type="scientific">[Clostridium] cellulosi</name>
    <dbReference type="NCBI Taxonomy" id="29343"/>
    <lineage>
        <taxon>Bacteria</taxon>
        <taxon>Bacillati</taxon>
        <taxon>Bacillota</taxon>
        <taxon>Clostridia</taxon>
        <taxon>Eubacteriales</taxon>
        <taxon>Oscillospiraceae</taxon>
        <taxon>Oscillospiraceae incertae sedis</taxon>
    </lineage>
</organism>
<keyword evidence="1" id="KW-0175">Coiled coil</keyword>
<protein>
    <recommendedName>
        <fullName evidence="4">DivIVA family protein</fullName>
    </recommendedName>
</protein>
<dbReference type="PATRIC" id="fig|29343.3.peg.2129"/>
<dbReference type="PANTHER" id="PTHR35794">
    <property type="entry name" value="CELL DIVISION PROTEIN DIVIVA"/>
    <property type="match status" value="1"/>
</dbReference>
<accession>A0A078KRS7</accession>
<dbReference type="Proteomes" id="UP000032431">
    <property type="component" value="Chromosome I"/>
</dbReference>
<dbReference type="AlphaFoldDB" id="A0A078KRS7"/>
<keyword evidence="3" id="KW-1185">Reference proteome</keyword>
<proteinExistence type="predicted"/>
<dbReference type="KEGG" id="ccel:CCDG5_2006"/>
<evidence type="ECO:0000313" key="3">
    <source>
        <dbReference type="Proteomes" id="UP000032431"/>
    </source>
</evidence>
<dbReference type="Pfam" id="PF05103">
    <property type="entry name" value="DivIVA"/>
    <property type="match status" value="1"/>
</dbReference>
<name>A0A078KRS7_9FIRM</name>
<reference evidence="3" key="1">
    <citation type="submission" date="2014-07" db="EMBL/GenBank/DDBJ databases">
        <authorList>
            <person name="Wibberg D."/>
        </authorList>
    </citation>
    <scope>NUCLEOTIDE SEQUENCE [LARGE SCALE GENOMIC DNA]</scope>
    <source>
        <strain evidence="3">DG5</strain>
    </source>
</reference>
<dbReference type="STRING" id="29343.CCDG5_2006"/>
<gene>
    <name evidence="2" type="ORF">CCDG5_2006</name>
</gene>
<evidence type="ECO:0000313" key="2">
    <source>
        <dbReference type="EMBL" id="CDZ25098.1"/>
    </source>
</evidence>
<feature type="coiled-coil region" evidence="1">
    <location>
        <begin position="36"/>
        <end position="83"/>
    </location>
</feature>
<dbReference type="HOGENOM" id="CLU_076854_3_2_9"/>
<evidence type="ECO:0000256" key="1">
    <source>
        <dbReference type="SAM" id="Coils"/>
    </source>
</evidence>
<dbReference type="EMBL" id="LM995447">
    <property type="protein sequence ID" value="CDZ25098.1"/>
    <property type="molecule type" value="Genomic_DNA"/>
</dbReference>
<sequence>MGLNDRKSNTHTFRKAFFGYERSQVEREFCKLKEDIRSYIEEIDKLRDEQLELSDKLEQYKSIEEENLKLKEELKRYKAIEEAMQQCLMLAQQTSDEIKNSAAEKAQGIISEAEKSAQKIINDANLEANKIKMAYETAKNEIYSFKAKSESLLQAQLDIIKQLAP</sequence>